<organism evidence="1 2">
    <name type="scientific">Mytilus edulis</name>
    <name type="common">Blue mussel</name>
    <dbReference type="NCBI Taxonomy" id="6550"/>
    <lineage>
        <taxon>Eukaryota</taxon>
        <taxon>Metazoa</taxon>
        <taxon>Spiralia</taxon>
        <taxon>Lophotrochozoa</taxon>
        <taxon>Mollusca</taxon>
        <taxon>Bivalvia</taxon>
        <taxon>Autobranchia</taxon>
        <taxon>Pteriomorphia</taxon>
        <taxon>Mytilida</taxon>
        <taxon>Mytiloidea</taxon>
        <taxon>Mytilidae</taxon>
        <taxon>Mytilinae</taxon>
        <taxon>Mytilus</taxon>
    </lineage>
</organism>
<evidence type="ECO:0000313" key="1">
    <source>
        <dbReference type="EMBL" id="CAG2231881.1"/>
    </source>
</evidence>
<sequence>MYVMDKDNRSKLDFKRNKMMVQHARSALIHADELFKKDKTLRHDLEFLMSVIYVHDLVGYTYNFDGILNVAAHHSDMAKSYCFVLLNVDQAAFENDLKDKCGRVESIDQLDRFCKEKAKHLFDQMNSVASGNATEIENFAKSYILENTEQKMIYQHFLKY</sequence>
<keyword evidence="2" id="KW-1185">Reference proteome</keyword>
<accession>A0A8S3TNF0</accession>
<dbReference type="OrthoDB" id="6101380at2759"/>
<name>A0A8S3TNF0_MYTED</name>
<comment type="caution">
    <text evidence="1">The sequence shown here is derived from an EMBL/GenBank/DDBJ whole genome shotgun (WGS) entry which is preliminary data.</text>
</comment>
<dbReference type="AlphaFoldDB" id="A0A8S3TNF0"/>
<evidence type="ECO:0000313" key="2">
    <source>
        <dbReference type="Proteomes" id="UP000683360"/>
    </source>
</evidence>
<reference evidence="1" key="1">
    <citation type="submission" date="2021-03" db="EMBL/GenBank/DDBJ databases">
        <authorList>
            <person name="Bekaert M."/>
        </authorList>
    </citation>
    <scope>NUCLEOTIDE SEQUENCE</scope>
</reference>
<gene>
    <name evidence="1" type="ORF">MEDL_44647</name>
</gene>
<proteinExistence type="predicted"/>
<dbReference type="EMBL" id="CAJPWZ010002160">
    <property type="protein sequence ID" value="CAG2231881.1"/>
    <property type="molecule type" value="Genomic_DNA"/>
</dbReference>
<protein>
    <submittedName>
        <fullName evidence="1">Uncharacterized protein</fullName>
    </submittedName>
</protein>
<dbReference type="Proteomes" id="UP000683360">
    <property type="component" value="Unassembled WGS sequence"/>
</dbReference>